<evidence type="ECO:0000313" key="3">
    <source>
        <dbReference type="EMBL" id="MDQ0302661.1"/>
    </source>
</evidence>
<gene>
    <name evidence="3" type="ORF">J2S75_001689</name>
</gene>
<protein>
    <submittedName>
        <fullName evidence="3">Uncharacterized protein</fullName>
    </submittedName>
</protein>
<keyword evidence="2" id="KW-0472">Membrane</keyword>
<keyword evidence="4" id="KW-1185">Reference proteome</keyword>
<feature type="region of interest" description="Disordered" evidence="1">
    <location>
        <begin position="1"/>
        <end position="74"/>
    </location>
</feature>
<keyword evidence="2" id="KW-0812">Transmembrane</keyword>
<organism evidence="3 4">
    <name type="scientific">Ancylobacter polymorphus</name>
    <dbReference type="NCBI Taxonomy" id="223390"/>
    <lineage>
        <taxon>Bacteria</taxon>
        <taxon>Pseudomonadati</taxon>
        <taxon>Pseudomonadota</taxon>
        <taxon>Alphaproteobacteria</taxon>
        <taxon>Hyphomicrobiales</taxon>
        <taxon>Xanthobacteraceae</taxon>
        <taxon>Ancylobacter</taxon>
    </lineage>
</organism>
<evidence type="ECO:0000256" key="2">
    <source>
        <dbReference type="SAM" id="Phobius"/>
    </source>
</evidence>
<evidence type="ECO:0000256" key="1">
    <source>
        <dbReference type="SAM" id="MobiDB-lite"/>
    </source>
</evidence>
<feature type="compositionally biased region" description="Basic and acidic residues" evidence="1">
    <location>
        <begin position="62"/>
        <end position="73"/>
    </location>
</feature>
<feature type="compositionally biased region" description="Basic and acidic residues" evidence="1">
    <location>
        <begin position="1"/>
        <end position="21"/>
    </location>
</feature>
<proteinExistence type="predicted"/>
<dbReference type="Proteomes" id="UP001224682">
    <property type="component" value="Unassembled WGS sequence"/>
</dbReference>
<accession>A0ABU0BA01</accession>
<name>A0ABU0BA01_9HYPH</name>
<keyword evidence="2" id="KW-1133">Transmembrane helix</keyword>
<evidence type="ECO:0000313" key="4">
    <source>
        <dbReference type="Proteomes" id="UP001224682"/>
    </source>
</evidence>
<dbReference type="RefSeq" id="WP_307019375.1">
    <property type="nucleotide sequence ID" value="NZ_JAUSUI010000003.1"/>
</dbReference>
<sequence>MAETERLRGDIDAGRTHDKVPFPDPAAAPLGTDDEAAGAPAGRERRAMAAQPQGASSAGGGTDERGRPYDDKGTTVPGISFVTAVVGLLLVVVLGAGVFAAMMMG</sequence>
<comment type="caution">
    <text evidence="3">The sequence shown here is derived from an EMBL/GenBank/DDBJ whole genome shotgun (WGS) entry which is preliminary data.</text>
</comment>
<feature type="transmembrane region" description="Helical" evidence="2">
    <location>
        <begin position="79"/>
        <end position="102"/>
    </location>
</feature>
<dbReference type="EMBL" id="JAUSUI010000003">
    <property type="protein sequence ID" value="MDQ0302661.1"/>
    <property type="molecule type" value="Genomic_DNA"/>
</dbReference>
<reference evidence="3 4" key="1">
    <citation type="submission" date="2023-07" db="EMBL/GenBank/DDBJ databases">
        <title>Genomic Encyclopedia of Type Strains, Phase IV (KMG-IV): sequencing the most valuable type-strain genomes for metagenomic binning, comparative biology and taxonomic classification.</title>
        <authorList>
            <person name="Goeker M."/>
        </authorList>
    </citation>
    <scope>NUCLEOTIDE SEQUENCE [LARGE SCALE GENOMIC DNA]</scope>
    <source>
        <strain evidence="3 4">DSM 2457</strain>
    </source>
</reference>